<protein>
    <recommendedName>
        <fullName evidence="16">Trafficking protein particle complex subunit 13</fullName>
    </recommendedName>
</protein>
<dbReference type="EMBL" id="CAJNOT010001703">
    <property type="protein sequence ID" value="CAF1238198.1"/>
    <property type="molecule type" value="Genomic_DNA"/>
</dbReference>
<evidence type="ECO:0008006" key="16">
    <source>
        <dbReference type="Google" id="ProtNLM"/>
    </source>
</evidence>
<evidence type="ECO:0000313" key="14">
    <source>
        <dbReference type="Proteomes" id="UP000663864"/>
    </source>
</evidence>
<dbReference type="EMBL" id="CAJNOU010001859">
    <property type="protein sequence ID" value="CAF1261140.1"/>
    <property type="molecule type" value="Genomic_DNA"/>
</dbReference>
<dbReference type="Proteomes" id="UP000663864">
    <property type="component" value="Unassembled WGS sequence"/>
</dbReference>
<dbReference type="Proteomes" id="UP000663836">
    <property type="component" value="Unassembled WGS sequence"/>
</dbReference>
<dbReference type="EMBL" id="CAJNOL010002231">
    <property type="protein sequence ID" value="CAF1478183.1"/>
    <property type="molecule type" value="Genomic_DNA"/>
</dbReference>
<evidence type="ECO:0000313" key="10">
    <source>
        <dbReference type="EMBL" id="CAF1478183.1"/>
    </source>
</evidence>
<dbReference type="OrthoDB" id="10250284at2759"/>
<dbReference type="InterPro" id="IPR055428">
    <property type="entry name" value="TRAPPC13_C"/>
</dbReference>
<dbReference type="Pfam" id="PF06159">
    <property type="entry name" value="TRAPPC13_N"/>
    <property type="match status" value="1"/>
</dbReference>
<dbReference type="InterPro" id="IPR055427">
    <property type="entry name" value="TRAPPC13_N"/>
</dbReference>
<evidence type="ECO:0000313" key="11">
    <source>
        <dbReference type="EMBL" id="CAF3825488.1"/>
    </source>
</evidence>
<dbReference type="EMBL" id="CAJOAX010003066">
    <property type="protein sequence ID" value="CAF3834688.1"/>
    <property type="molecule type" value="Genomic_DNA"/>
</dbReference>
<evidence type="ECO:0000313" key="13">
    <source>
        <dbReference type="EMBL" id="CAF3916914.1"/>
    </source>
</evidence>
<evidence type="ECO:0000313" key="12">
    <source>
        <dbReference type="EMBL" id="CAF3834688.1"/>
    </source>
</evidence>
<dbReference type="Proteomes" id="UP000663889">
    <property type="component" value="Unassembled WGS sequence"/>
</dbReference>
<evidence type="ECO:0000313" key="8">
    <source>
        <dbReference type="EMBL" id="CAF1238198.1"/>
    </source>
</evidence>
<comment type="similarity">
    <text evidence="1">Belongs to the TRAPPC13 family.</text>
</comment>
<accession>A0A814Z4X4</accession>
<evidence type="ECO:0000313" key="9">
    <source>
        <dbReference type="EMBL" id="CAF1261140.1"/>
    </source>
</evidence>
<evidence type="ECO:0000259" key="3">
    <source>
        <dbReference type="Pfam" id="PF06159"/>
    </source>
</evidence>
<gene>
    <name evidence="11" type="ORF">FNK824_LOCUS16424</name>
    <name evidence="13" type="ORF">JBS370_LOCUS21704</name>
    <name evidence="10" type="ORF">JXQ802_LOCUS39147</name>
    <name evidence="12" type="ORF">OTI717_LOCUS20207</name>
    <name evidence="7" type="ORF">PYM288_LOCUS24995</name>
    <name evidence="6" type="ORF">RFH988_LOCUS24656</name>
    <name evidence="9" type="ORF">SEV965_LOCUS24246</name>
    <name evidence="8" type="ORF">ZHD862_LOCUS24732</name>
</gene>
<dbReference type="EMBL" id="CAJNOO010001815">
    <property type="protein sequence ID" value="CAF1202042.1"/>
    <property type="molecule type" value="Genomic_DNA"/>
</dbReference>
<evidence type="ECO:0000313" key="7">
    <source>
        <dbReference type="EMBL" id="CAF1203216.1"/>
    </source>
</evidence>
<feature type="domain" description="Trafficking protein particle complex subunit 13 C-terminal" evidence="4">
    <location>
        <begin position="343"/>
        <end position="438"/>
    </location>
</feature>
<reference evidence="8" key="1">
    <citation type="submission" date="2021-02" db="EMBL/GenBank/DDBJ databases">
        <authorList>
            <person name="Nowell W R."/>
        </authorList>
    </citation>
    <scope>NUCLEOTIDE SEQUENCE</scope>
</reference>
<keyword evidence="15" id="KW-1185">Reference proteome</keyword>
<dbReference type="Pfam" id="PF23647">
    <property type="entry name" value="TRAPPC13_M"/>
    <property type="match status" value="1"/>
</dbReference>
<dbReference type="PANTHER" id="PTHR13134">
    <property type="entry name" value="TRAFFICKING PROTEIN PARTICLE COMPLEX SUBUNIT 13"/>
    <property type="match status" value="1"/>
</dbReference>
<evidence type="ECO:0000256" key="2">
    <source>
        <dbReference type="SAM" id="MobiDB-lite"/>
    </source>
</evidence>
<evidence type="ECO:0000313" key="6">
    <source>
        <dbReference type="EMBL" id="CAF1202042.1"/>
    </source>
</evidence>
<name>A0A814Z4X4_9BILA</name>
<evidence type="ECO:0000256" key="1">
    <source>
        <dbReference type="ARBA" id="ARBA00010785"/>
    </source>
</evidence>
<dbReference type="EMBL" id="CAJNOH010001316">
    <property type="protein sequence ID" value="CAF1203216.1"/>
    <property type="molecule type" value="Genomic_DNA"/>
</dbReference>
<dbReference type="InterPro" id="IPR010378">
    <property type="entry name" value="TRAPPC13"/>
</dbReference>
<dbReference type="Proteomes" id="UP000663874">
    <property type="component" value="Unassembled WGS sequence"/>
</dbReference>
<dbReference type="Pfam" id="PF23643">
    <property type="entry name" value="TRAPPC13_C"/>
    <property type="match status" value="1"/>
</dbReference>
<dbReference type="Proteomes" id="UP000663823">
    <property type="component" value="Unassembled WGS sequence"/>
</dbReference>
<organism evidence="8 14">
    <name type="scientific">Rotaria sordida</name>
    <dbReference type="NCBI Taxonomy" id="392033"/>
    <lineage>
        <taxon>Eukaryota</taxon>
        <taxon>Metazoa</taxon>
        <taxon>Spiralia</taxon>
        <taxon>Gnathifera</taxon>
        <taxon>Rotifera</taxon>
        <taxon>Eurotatoria</taxon>
        <taxon>Bdelloidea</taxon>
        <taxon>Philodinida</taxon>
        <taxon>Philodinidae</taxon>
        <taxon>Rotaria</taxon>
    </lineage>
</organism>
<evidence type="ECO:0000259" key="5">
    <source>
        <dbReference type="Pfam" id="PF23647"/>
    </source>
</evidence>
<feature type="domain" description="Trafficking protein particle complex subunit 13 N-terminal" evidence="3">
    <location>
        <begin position="32"/>
        <end position="188"/>
    </location>
</feature>
<evidence type="ECO:0000313" key="15">
    <source>
        <dbReference type="Proteomes" id="UP000663870"/>
    </source>
</evidence>
<evidence type="ECO:0000259" key="4">
    <source>
        <dbReference type="Pfam" id="PF23643"/>
    </source>
</evidence>
<dbReference type="EMBL" id="CAJOBE010002486">
    <property type="protein sequence ID" value="CAF3825488.1"/>
    <property type="molecule type" value="Genomic_DNA"/>
</dbReference>
<comment type="caution">
    <text evidence="8">The sequence shown here is derived from an EMBL/GenBank/DDBJ whole genome shotgun (WGS) entry which is preliminary data.</text>
</comment>
<dbReference type="Proteomes" id="UP000663882">
    <property type="component" value="Unassembled WGS sequence"/>
</dbReference>
<dbReference type="Proteomes" id="UP000663870">
    <property type="component" value="Unassembled WGS sequence"/>
</dbReference>
<dbReference type="Proteomes" id="UP000663854">
    <property type="component" value="Unassembled WGS sequence"/>
</dbReference>
<feature type="domain" description="Trafficking protein particle complex subunit 13 middle" evidence="5">
    <location>
        <begin position="194"/>
        <end position="319"/>
    </location>
</feature>
<dbReference type="PANTHER" id="PTHR13134:SF3">
    <property type="entry name" value="TRAFFICKING PROTEIN PARTICLE COMPLEX SUBUNIT 13"/>
    <property type="match status" value="1"/>
</dbReference>
<dbReference type="InterPro" id="IPR055429">
    <property type="entry name" value="TRAPPC13_M"/>
</dbReference>
<proteinExistence type="inferred from homology"/>
<dbReference type="GO" id="GO:1990072">
    <property type="term" value="C:TRAPPIII protein complex"/>
    <property type="evidence" value="ECO:0007669"/>
    <property type="project" value="TreeGrafter"/>
</dbReference>
<feature type="region of interest" description="Disordered" evidence="2">
    <location>
        <begin position="1"/>
        <end position="24"/>
    </location>
</feature>
<sequence>MSVSITNTTAPPHASTAATTTTVDSTKNAEPLAVRVMRLSKPTLYQNIPVYAEEESSSSAAAFLAGQSHDIAIGNDHSVLSHLLVLPYSFGNVFLGEIFSAIVSLHNQSDQILRDVILKTDIQTASQRITLNSNDQNDSNKIELAPDQSICRVLQHEVKELGNHSLVCTVTCVDQNGEKYNLKKVFKLPVGKPIDLKTRFIPGAKHDEYYVVADIQNQTPSILNMTTVELEPSNSYTIKNLSNLHHENSEHSESSLCEPWRFIRPNETATYMFYLTPRNNITFEQLHSTPTLGKLDIVWMSGLGERGRLQTNQLPKPTPSITTTNLGYLPDLRVFLIRGQGKCYVEEAQKFSIRILNCTQRTMDLSLSFDNTFSTREQFLWIGVVSKQLEKLEAHQTYDIELQLVPLTCGLKRIGGLRLTDLTMRHTYDLEDFHHLFVLPKLVL</sequence>
<dbReference type="AlphaFoldDB" id="A0A814Z4X4"/>
<dbReference type="EMBL" id="CAJOBD010002914">
    <property type="protein sequence ID" value="CAF3916914.1"/>
    <property type="molecule type" value="Genomic_DNA"/>
</dbReference>